<name>A0A4Y2LI72_ARAVE</name>
<dbReference type="AlphaFoldDB" id="A0A4Y2LI72"/>
<comment type="caution">
    <text evidence="1">The sequence shown here is derived from an EMBL/GenBank/DDBJ whole genome shotgun (WGS) entry which is preliminary data.</text>
</comment>
<proteinExistence type="predicted"/>
<dbReference type="Proteomes" id="UP000499080">
    <property type="component" value="Unassembled WGS sequence"/>
</dbReference>
<reference evidence="1 2" key="1">
    <citation type="journal article" date="2019" name="Sci. Rep.">
        <title>Orb-weaving spider Araneus ventricosus genome elucidates the spidroin gene catalogue.</title>
        <authorList>
            <person name="Kono N."/>
            <person name="Nakamura H."/>
            <person name="Ohtoshi R."/>
            <person name="Moran D.A.P."/>
            <person name="Shinohara A."/>
            <person name="Yoshida Y."/>
            <person name="Fujiwara M."/>
            <person name="Mori M."/>
            <person name="Tomita M."/>
            <person name="Arakawa K."/>
        </authorList>
    </citation>
    <scope>NUCLEOTIDE SEQUENCE [LARGE SCALE GENOMIC DNA]</scope>
</reference>
<gene>
    <name evidence="1" type="ORF">AVEN_177769_1</name>
</gene>
<accession>A0A4Y2LI72</accession>
<organism evidence="1 2">
    <name type="scientific">Araneus ventricosus</name>
    <name type="common">Orbweaver spider</name>
    <name type="synonym">Epeira ventricosa</name>
    <dbReference type="NCBI Taxonomy" id="182803"/>
    <lineage>
        <taxon>Eukaryota</taxon>
        <taxon>Metazoa</taxon>
        <taxon>Ecdysozoa</taxon>
        <taxon>Arthropoda</taxon>
        <taxon>Chelicerata</taxon>
        <taxon>Arachnida</taxon>
        <taxon>Araneae</taxon>
        <taxon>Araneomorphae</taxon>
        <taxon>Entelegynae</taxon>
        <taxon>Araneoidea</taxon>
        <taxon>Araneidae</taxon>
        <taxon>Araneus</taxon>
    </lineage>
</organism>
<evidence type="ECO:0000313" key="1">
    <source>
        <dbReference type="EMBL" id="GBN14428.1"/>
    </source>
</evidence>
<protein>
    <submittedName>
        <fullName evidence="1">Uncharacterized protein</fullName>
    </submittedName>
</protein>
<evidence type="ECO:0000313" key="2">
    <source>
        <dbReference type="Proteomes" id="UP000499080"/>
    </source>
</evidence>
<sequence>MILNSDFPPLQNVGCNGQLSSSLLDDALKTVIGALGNMMYLGETATRCVVDAPVSVFSGGKAVIRQPPSEGGHVTGPTIAALSQLQYSTKILERKKKEWWEESGLREKF</sequence>
<dbReference type="EMBL" id="BGPR01005900">
    <property type="protein sequence ID" value="GBN14428.1"/>
    <property type="molecule type" value="Genomic_DNA"/>
</dbReference>
<keyword evidence="2" id="KW-1185">Reference proteome</keyword>